<dbReference type="GeneID" id="54547663"/>
<evidence type="ECO:0008006" key="9">
    <source>
        <dbReference type="Google" id="ProtNLM"/>
    </source>
</evidence>
<evidence type="ECO:0000256" key="6">
    <source>
        <dbReference type="SAM" id="Phobius"/>
    </source>
</evidence>
<keyword evidence="8" id="KW-1185">Reference proteome</keyword>
<evidence type="ECO:0000256" key="3">
    <source>
        <dbReference type="ARBA" id="ARBA00022989"/>
    </source>
</evidence>
<comment type="subcellular location">
    <subcellularLocation>
        <location evidence="1">Membrane</location>
        <topology evidence="1">Single-pass membrane protein</topology>
    </subcellularLocation>
</comment>
<feature type="compositionally biased region" description="Low complexity" evidence="5">
    <location>
        <begin position="296"/>
        <end position="319"/>
    </location>
</feature>
<feature type="compositionally biased region" description="Low complexity" evidence="5">
    <location>
        <begin position="373"/>
        <end position="391"/>
    </location>
</feature>
<name>A0A6A6JYZ4_WESOR</name>
<proteinExistence type="predicted"/>
<evidence type="ECO:0000313" key="8">
    <source>
        <dbReference type="Proteomes" id="UP000800097"/>
    </source>
</evidence>
<dbReference type="GO" id="GO:0071944">
    <property type="term" value="C:cell periphery"/>
    <property type="evidence" value="ECO:0007669"/>
    <property type="project" value="UniProtKB-ARBA"/>
</dbReference>
<protein>
    <recommendedName>
        <fullName evidence="9">Extracellular membrane protein CFEM domain-containing protein</fullName>
    </recommendedName>
</protein>
<feature type="compositionally biased region" description="Pro residues" evidence="5">
    <location>
        <begin position="247"/>
        <end position="260"/>
    </location>
</feature>
<feature type="compositionally biased region" description="Low complexity" evidence="5">
    <location>
        <begin position="125"/>
        <end position="143"/>
    </location>
</feature>
<dbReference type="OrthoDB" id="3798478at2759"/>
<organism evidence="7 8">
    <name type="scientific">Westerdykella ornata</name>
    <dbReference type="NCBI Taxonomy" id="318751"/>
    <lineage>
        <taxon>Eukaryota</taxon>
        <taxon>Fungi</taxon>
        <taxon>Dikarya</taxon>
        <taxon>Ascomycota</taxon>
        <taxon>Pezizomycotina</taxon>
        <taxon>Dothideomycetes</taxon>
        <taxon>Pleosporomycetidae</taxon>
        <taxon>Pleosporales</taxon>
        <taxon>Sporormiaceae</taxon>
        <taxon>Westerdykella</taxon>
    </lineage>
</organism>
<feature type="compositionally biased region" description="Pro residues" evidence="5">
    <location>
        <begin position="203"/>
        <end position="232"/>
    </location>
</feature>
<feature type="compositionally biased region" description="Polar residues" evidence="5">
    <location>
        <begin position="144"/>
        <end position="156"/>
    </location>
</feature>
<keyword evidence="4 6" id="KW-0472">Membrane</keyword>
<keyword evidence="2 6" id="KW-0812">Transmembrane</keyword>
<reference evidence="7" key="1">
    <citation type="journal article" date="2020" name="Stud. Mycol.">
        <title>101 Dothideomycetes genomes: a test case for predicting lifestyles and emergence of pathogens.</title>
        <authorList>
            <person name="Haridas S."/>
            <person name="Albert R."/>
            <person name="Binder M."/>
            <person name="Bloem J."/>
            <person name="Labutti K."/>
            <person name="Salamov A."/>
            <person name="Andreopoulos B."/>
            <person name="Baker S."/>
            <person name="Barry K."/>
            <person name="Bills G."/>
            <person name="Bluhm B."/>
            <person name="Cannon C."/>
            <person name="Castanera R."/>
            <person name="Culley D."/>
            <person name="Daum C."/>
            <person name="Ezra D."/>
            <person name="Gonzalez J."/>
            <person name="Henrissat B."/>
            <person name="Kuo A."/>
            <person name="Liang C."/>
            <person name="Lipzen A."/>
            <person name="Lutzoni F."/>
            <person name="Magnuson J."/>
            <person name="Mondo S."/>
            <person name="Nolan M."/>
            <person name="Ohm R."/>
            <person name="Pangilinan J."/>
            <person name="Park H.-J."/>
            <person name="Ramirez L."/>
            <person name="Alfaro M."/>
            <person name="Sun H."/>
            <person name="Tritt A."/>
            <person name="Yoshinaga Y."/>
            <person name="Zwiers L.-H."/>
            <person name="Turgeon B."/>
            <person name="Goodwin S."/>
            <person name="Spatafora J."/>
            <person name="Crous P."/>
            <person name="Grigoriev I."/>
        </authorList>
    </citation>
    <scope>NUCLEOTIDE SEQUENCE</scope>
    <source>
        <strain evidence="7">CBS 379.55</strain>
    </source>
</reference>
<dbReference type="PANTHER" id="PTHR15549:SF6">
    <property type="entry name" value="MID2 DOMAIN-CONTAINING PROTEIN"/>
    <property type="match status" value="1"/>
</dbReference>
<feature type="region of interest" description="Disordered" evidence="5">
    <location>
        <begin position="105"/>
        <end position="162"/>
    </location>
</feature>
<keyword evidence="3 6" id="KW-1133">Transmembrane helix</keyword>
<accession>A0A6A6JYZ4</accession>
<dbReference type="RefSeq" id="XP_033658991.1">
    <property type="nucleotide sequence ID" value="XM_033794488.1"/>
</dbReference>
<dbReference type="PANTHER" id="PTHR15549">
    <property type="entry name" value="PAIRED IMMUNOGLOBULIN-LIKE TYPE 2 RECEPTOR"/>
    <property type="match status" value="1"/>
</dbReference>
<feature type="region of interest" description="Disordered" evidence="5">
    <location>
        <begin position="200"/>
        <end position="346"/>
    </location>
</feature>
<dbReference type="GO" id="GO:0016020">
    <property type="term" value="C:membrane"/>
    <property type="evidence" value="ECO:0007669"/>
    <property type="project" value="UniProtKB-SubCell"/>
</dbReference>
<dbReference type="InterPro" id="IPR051694">
    <property type="entry name" value="Immunoregulatory_rcpt-like"/>
</dbReference>
<gene>
    <name evidence="7" type="ORF">EI97DRAFT_29657</name>
</gene>
<feature type="compositionally biased region" description="Polar residues" evidence="5">
    <location>
        <begin position="107"/>
        <end position="124"/>
    </location>
</feature>
<dbReference type="AlphaFoldDB" id="A0A6A6JYZ4"/>
<dbReference type="Proteomes" id="UP000800097">
    <property type="component" value="Unassembled WGS sequence"/>
</dbReference>
<evidence type="ECO:0000256" key="5">
    <source>
        <dbReference type="SAM" id="MobiDB-lite"/>
    </source>
</evidence>
<dbReference type="EMBL" id="ML986484">
    <property type="protein sequence ID" value="KAF2281454.1"/>
    <property type="molecule type" value="Genomic_DNA"/>
</dbReference>
<evidence type="ECO:0000313" key="7">
    <source>
        <dbReference type="EMBL" id="KAF2281454.1"/>
    </source>
</evidence>
<evidence type="ECO:0000256" key="2">
    <source>
        <dbReference type="ARBA" id="ARBA00022692"/>
    </source>
</evidence>
<feature type="region of interest" description="Disordered" evidence="5">
    <location>
        <begin position="373"/>
        <end position="454"/>
    </location>
</feature>
<sequence length="454" mass="47461">MAHLQPRQVFTQLDGSYYPFKGYPNYDQMAPCMKDCEQGLGSWNGCDKSPCWCKKGNLDLRMSQVGRCASEACTFANMNTQTDMDYLSSVQVQYCIDKGHSPEGMTLPSTAEASPTDSSQTGPMTQTGTRTGSSTSETGARTRNTLTSGPQSTGPSSADGVPVSTGGLSTGAKAGIGIGLAFCVLLAILIGVLVFRRRKSPQQLPPPPPPPQYYPPNGAPGHPPMNMPPPGMGPGHSATPYSGTGPYAPPPLQQPTPIHPPKQGAAYQAGDVSPIEEKAALAAPVTRKEVGKTPGVSAPSSPSPVSAVPAAAVSNASDATDGSANRGVEVPGSVPPPRHEVPTDGEITNSVSARGQELDGAVVSGQQYTGAYPFQQQEYPGQQQYPGQAQGQGQGQWAYNYPTQQQQQQQQQMPAHEVDGNVVPQGGQRQELSGNGWGYAGGPPPMTYELGPGR</sequence>
<evidence type="ECO:0000256" key="4">
    <source>
        <dbReference type="ARBA" id="ARBA00023136"/>
    </source>
</evidence>
<feature type="transmembrane region" description="Helical" evidence="6">
    <location>
        <begin position="174"/>
        <end position="195"/>
    </location>
</feature>
<evidence type="ECO:0000256" key="1">
    <source>
        <dbReference type="ARBA" id="ARBA00004167"/>
    </source>
</evidence>